<dbReference type="InterPro" id="IPR050509">
    <property type="entry name" value="CoA-transferase_III"/>
</dbReference>
<dbReference type="InterPro" id="IPR003673">
    <property type="entry name" value="CoA-Trfase_fam_III"/>
</dbReference>
<dbReference type="InterPro" id="IPR044855">
    <property type="entry name" value="CoA-Trfase_III_dom3_sf"/>
</dbReference>
<dbReference type="PANTHER" id="PTHR48228:SF2">
    <property type="entry name" value="E-CINNAMOYL-COA:R-PHENYLLACTATE COA TRANSFERASE LARGE SUBUNIT"/>
    <property type="match status" value="1"/>
</dbReference>
<gene>
    <name evidence="1" type="ORF">RMCT_2493</name>
</gene>
<dbReference type="Proteomes" id="UP000069654">
    <property type="component" value="Unassembled WGS sequence"/>
</dbReference>
<dbReference type="STRING" id="1797.RMCT_2493"/>
<name>A0A100XFP3_MYCTH</name>
<dbReference type="OrthoDB" id="9797653at2"/>
<sequence>MGDRAGRSVQVLEGIRVLELSGFAYVPSAGAILADWGADVIKVEHPAHGDPSRGITIGGIPPGTGGFTFMWELANRGKRSVGIDVSTDDGRRLVLELAKSADVFLTSYLPGVREKLRITEDDIRGVNPSIVYAVGSGQGHHGPENAAGGFDQTSFWYRTGMASALTEAGGHPPELPGPGFGDLSSGVALAGGISAALLHRERTGAGVAVHGSLLATGMWMMQPSIVATEVTGEPEFRWLDRFETTNPLVNSYRTADGRYIGLTVLHADKHWREFCEAIGHPELADDERFADHDARAANSAACVKLLDEIFATRTLEHWKAVLSAQGAQWAVIQQCAETRSDPQVVANGYLQAVDYGGGRSISLVPAPVQYGDGPPRLRPAPELGANTEEVLLDNGLEWEEIERLKDQRVIT</sequence>
<dbReference type="Pfam" id="PF02515">
    <property type="entry name" value="CoA_transf_3"/>
    <property type="match status" value="1"/>
</dbReference>
<dbReference type="RefSeq" id="WP_040547206.1">
    <property type="nucleotide sequence ID" value="NZ_BCTB01000018.1"/>
</dbReference>
<dbReference type="SUPFAM" id="SSF89796">
    <property type="entry name" value="CoA-transferase family III (CaiB/BaiF)"/>
    <property type="match status" value="1"/>
</dbReference>
<reference evidence="1 2" key="1">
    <citation type="journal article" date="2016" name="Genome Announc.">
        <title>Draft Genome Sequences of Five Rapidly Growing Mycobacterium Species, M. thermoresistibile, M. fortuitum subsp. acetamidolyticum, M. canariasense, M. brisbanense, and M. novocastrense.</title>
        <authorList>
            <person name="Katahira K."/>
            <person name="Ogura Y."/>
            <person name="Gotoh Y."/>
            <person name="Hayashi T."/>
        </authorList>
    </citation>
    <scope>NUCLEOTIDE SEQUENCE [LARGE SCALE GENOMIC DNA]</scope>
    <source>
        <strain evidence="1 2">JCM6362</strain>
    </source>
</reference>
<comment type="caution">
    <text evidence="1">The sequence shown here is derived from an EMBL/GenBank/DDBJ whole genome shotgun (WGS) entry which is preliminary data.</text>
</comment>
<dbReference type="InterPro" id="IPR023606">
    <property type="entry name" value="CoA-Trfase_III_dom_1_sf"/>
</dbReference>
<dbReference type="GO" id="GO:0003824">
    <property type="term" value="F:catalytic activity"/>
    <property type="evidence" value="ECO:0007669"/>
    <property type="project" value="InterPro"/>
</dbReference>
<accession>A0A100XFP3</accession>
<evidence type="ECO:0000313" key="1">
    <source>
        <dbReference type="EMBL" id="GAT15523.1"/>
    </source>
</evidence>
<dbReference type="EMBL" id="BCTB01000018">
    <property type="protein sequence ID" value="GAT15523.1"/>
    <property type="molecule type" value="Genomic_DNA"/>
</dbReference>
<proteinExistence type="predicted"/>
<protein>
    <submittedName>
        <fullName evidence="1">L-carnitine dehydratase/bile acid-inducible protein F</fullName>
    </submittedName>
</protein>
<dbReference type="Gene3D" id="3.40.50.10540">
    <property type="entry name" value="Crotonobetainyl-coa:carnitine coa-transferase, domain 1"/>
    <property type="match status" value="1"/>
</dbReference>
<reference evidence="2" key="2">
    <citation type="submission" date="2016-02" db="EMBL/GenBank/DDBJ databases">
        <title>Draft genome sequence of five rapidly growing Mycobacterium species.</title>
        <authorList>
            <person name="Katahira K."/>
            <person name="Gotou Y."/>
            <person name="Iida K."/>
            <person name="Ogura Y."/>
            <person name="Hayashi T."/>
        </authorList>
    </citation>
    <scope>NUCLEOTIDE SEQUENCE [LARGE SCALE GENOMIC DNA]</scope>
    <source>
        <strain evidence="2">JCM6362</strain>
    </source>
</reference>
<dbReference type="Gene3D" id="3.30.1540.10">
    <property type="entry name" value="formyl-coa transferase, domain 3"/>
    <property type="match status" value="1"/>
</dbReference>
<evidence type="ECO:0000313" key="2">
    <source>
        <dbReference type="Proteomes" id="UP000069654"/>
    </source>
</evidence>
<organism evidence="1 2">
    <name type="scientific">Mycolicibacterium thermoresistibile</name>
    <name type="common">Mycobacterium thermoresistibile</name>
    <dbReference type="NCBI Taxonomy" id="1797"/>
    <lineage>
        <taxon>Bacteria</taxon>
        <taxon>Bacillati</taxon>
        <taxon>Actinomycetota</taxon>
        <taxon>Actinomycetes</taxon>
        <taxon>Mycobacteriales</taxon>
        <taxon>Mycobacteriaceae</taxon>
        <taxon>Mycolicibacterium</taxon>
    </lineage>
</organism>
<dbReference type="PANTHER" id="PTHR48228">
    <property type="entry name" value="SUCCINYL-COA--D-CITRAMALATE COA-TRANSFERASE"/>
    <property type="match status" value="1"/>
</dbReference>
<dbReference type="AlphaFoldDB" id="A0A100XFP3"/>